<name>D7FL01_ECTSI</name>
<dbReference type="GO" id="GO:0015074">
    <property type="term" value="P:DNA integration"/>
    <property type="evidence" value="ECO:0007669"/>
    <property type="project" value="InterPro"/>
</dbReference>
<dbReference type="InterPro" id="IPR013762">
    <property type="entry name" value="Integrase-like_cat_sf"/>
</dbReference>
<evidence type="ECO:0000313" key="2">
    <source>
        <dbReference type="Proteomes" id="UP000002630"/>
    </source>
</evidence>
<dbReference type="GO" id="GO:0006310">
    <property type="term" value="P:DNA recombination"/>
    <property type="evidence" value="ECO:0007669"/>
    <property type="project" value="InterPro"/>
</dbReference>
<dbReference type="AlphaFoldDB" id="D7FL01"/>
<sequence>MGPLALAPKRIKVRTISKARKAITNLTKLRLDGSESEVTVSKTHARMGFRCPVTIETIFDAPTEAQVVQFYSSRCPDGMSFSHLSNPEKIYWAESLRDNTTLMGFIVYSQLLPSLLTNRIKLNSATYHWAYLDPASEKGRIKLGQRREAVARLNRDGFTRSVFRGLPYGIDTAKSADATGKIDGTVLGAIHATFGEDASARVLQASNGKLRGGVTLFDDSVSGKLREIMGHFDQALWNARKKHKIERIVAANMDPAGLNAKIAGGKMLDPRDAKSIELMHGMLKGLSAQVWSPLKRLIGEALGGSMTYPSAFLRLSSGESEALYKHLVKSGVAYTDIANLCTLLVMSYSFQRSQVLRDSTVDEYVLVPDGTHYRLVFQNRRFKTASSTGGSSAKPVSHFNLSSDQSMIVKFISGVGHRFCKVKDMGDDTRRLFLNSKGESWTQKDIGSRFKIIGANWLGIQKFCPHACRSFYATHALNTGQVTPANVENFSSFLQVSSATLRNSYMSAGAHTAAHTLGSEVLGSVVNAACTGATTKEGAAPYGKKLNSRRLEFVEQIRASLVKYGGNGRLMFRDLVQKREAGRLADDEKWFRFDSTFFSEKKERLFQRFLCKM</sequence>
<organism evidence="1 2">
    <name type="scientific">Ectocarpus siliculosus</name>
    <name type="common">Brown alga</name>
    <name type="synonym">Conferva siliculosa</name>
    <dbReference type="NCBI Taxonomy" id="2880"/>
    <lineage>
        <taxon>Eukaryota</taxon>
        <taxon>Sar</taxon>
        <taxon>Stramenopiles</taxon>
        <taxon>Ochrophyta</taxon>
        <taxon>PX clade</taxon>
        <taxon>Phaeophyceae</taxon>
        <taxon>Ectocarpales</taxon>
        <taxon>Ectocarpaceae</taxon>
        <taxon>Ectocarpus</taxon>
    </lineage>
</organism>
<dbReference type="EMBL" id="FN649736">
    <property type="protein sequence ID" value="CBJ29544.1"/>
    <property type="molecule type" value="Genomic_DNA"/>
</dbReference>
<dbReference type="InParanoid" id="D7FL01"/>
<accession>D7FL01</accession>
<proteinExistence type="predicted"/>
<dbReference type="EMBL" id="FN648070">
    <property type="protein sequence ID" value="CBJ29544.1"/>
    <property type="molecule type" value="Genomic_DNA"/>
</dbReference>
<evidence type="ECO:0000313" key="1">
    <source>
        <dbReference type="EMBL" id="CBJ29544.1"/>
    </source>
</evidence>
<protein>
    <submittedName>
        <fullName evidence="1">EsV-1-213</fullName>
    </submittedName>
</protein>
<dbReference type="GO" id="GO:0003677">
    <property type="term" value="F:DNA binding"/>
    <property type="evidence" value="ECO:0007669"/>
    <property type="project" value="InterPro"/>
</dbReference>
<keyword evidence="2" id="KW-1185">Reference proteome</keyword>
<gene>
    <name evidence="1" type="ORF">Esi_0150_0050</name>
</gene>
<dbReference type="Proteomes" id="UP000002630">
    <property type="component" value="Linkage Group LG11"/>
</dbReference>
<reference evidence="1 2" key="1">
    <citation type="journal article" date="2010" name="Nature">
        <title>The Ectocarpus genome and the independent evolution of multicellularity in brown algae.</title>
        <authorList>
            <person name="Cock J.M."/>
            <person name="Sterck L."/>
            <person name="Rouze P."/>
            <person name="Scornet D."/>
            <person name="Allen A.E."/>
            <person name="Amoutzias G."/>
            <person name="Anthouard V."/>
            <person name="Artiguenave F."/>
            <person name="Aury J.M."/>
            <person name="Badger J.H."/>
            <person name="Beszteri B."/>
            <person name="Billiau K."/>
            <person name="Bonnet E."/>
            <person name="Bothwell J.H."/>
            <person name="Bowler C."/>
            <person name="Boyen C."/>
            <person name="Brownlee C."/>
            <person name="Carrano C.J."/>
            <person name="Charrier B."/>
            <person name="Cho G.Y."/>
            <person name="Coelho S.M."/>
            <person name="Collen J."/>
            <person name="Corre E."/>
            <person name="Da Silva C."/>
            <person name="Delage L."/>
            <person name="Delaroque N."/>
            <person name="Dittami S.M."/>
            <person name="Doulbeau S."/>
            <person name="Elias M."/>
            <person name="Farnham G."/>
            <person name="Gachon C.M."/>
            <person name="Gschloessl B."/>
            <person name="Heesch S."/>
            <person name="Jabbari K."/>
            <person name="Jubin C."/>
            <person name="Kawai H."/>
            <person name="Kimura K."/>
            <person name="Kloareg B."/>
            <person name="Kupper F.C."/>
            <person name="Lang D."/>
            <person name="Le Bail A."/>
            <person name="Leblanc C."/>
            <person name="Lerouge P."/>
            <person name="Lohr M."/>
            <person name="Lopez P.J."/>
            <person name="Martens C."/>
            <person name="Maumus F."/>
            <person name="Michel G."/>
            <person name="Miranda-Saavedra D."/>
            <person name="Morales J."/>
            <person name="Moreau H."/>
            <person name="Motomura T."/>
            <person name="Nagasato C."/>
            <person name="Napoli C.A."/>
            <person name="Nelson D.R."/>
            <person name="Nyvall-Collen P."/>
            <person name="Peters A.F."/>
            <person name="Pommier C."/>
            <person name="Potin P."/>
            <person name="Poulain J."/>
            <person name="Quesneville H."/>
            <person name="Read B."/>
            <person name="Rensing S.A."/>
            <person name="Ritter A."/>
            <person name="Rousvoal S."/>
            <person name="Samanta M."/>
            <person name="Samson G."/>
            <person name="Schroeder D.C."/>
            <person name="Segurens B."/>
            <person name="Strittmatter M."/>
            <person name="Tonon T."/>
            <person name="Tregear J.W."/>
            <person name="Valentin K."/>
            <person name="von Dassow P."/>
            <person name="Yamagishi T."/>
            <person name="Van de Peer Y."/>
            <person name="Wincker P."/>
        </authorList>
    </citation>
    <scope>NUCLEOTIDE SEQUENCE [LARGE SCALE GENOMIC DNA]</scope>
    <source>
        <strain evidence="2">Ec32 / CCAP1310/4</strain>
    </source>
</reference>
<dbReference type="Gene3D" id="1.10.443.10">
    <property type="entry name" value="Intergrase catalytic core"/>
    <property type="match status" value="1"/>
</dbReference>
<dbReference type="OrthoDB" id="10672501at2759"/>